<dbReference type="PROSITE" id="PS50005">
    <property type="entry name" value="TPR"/>
    <property type="match status" value="1"/>
</dbReference>
<dbReference type="AlphaFoldDB" id="A0A127V8W7"/>
<name>A0A127V8W7_9SPHI</name>
<dbReference type="KEGG" id="pcm:AY601_0825"/>
<dbReference type="SUPFAM" id="SSF48452">
    <property type="entry name" value="TPR-like"/>
    <property type="match status" value="1"/>
</dbReference>
<dbReference type="RefSeq" id="WP_068396819.1">
    <property type="nucleotide sequence ID" value="NZ_CP014504.1"/>
</dbReference>
<organism evidence="2 3">
    <name type="scientific">Pedobacter cryoconitis</name>
    <dbReference type="NCBI Taxonomy" id="188932"/>
    <lineage>
        <taxon>Bacteria</taxon>
        <taxon>Pseudomonadati</taxon>
        <taxon>Bacteroidota</taxon>
        <taxon>Sphingobacteriia</taxon>
        <taxon>Sphingobacteriales</taxon>
        <taxon>Sphingobacteriaceae</taxon>
        <taxon>Pedobacter</taxon>
    </lineage>
</organism>
<dbReference type="Proteomes" id="UP000071561">
    <property type="component" value="Chromosome"/>
</dbReference>
<gene>
    <name evidence="2" type="ORF">AY601_0825</name>
</gene>
<dbReference type="SMART" id="SM00028">
    <property type="entry name" value="TPR"/>
    <property type="match status" value="4"/>
</dbReference>
<evidence type="ECO:0000313" key="3">
    <source>
        <dbReference type="Proteomes" id="UP000071561"/>
    </source>
</evidence>
<keyword evidence="3" id="KW-1185">Reference proteome</keyword>
<protein>
    <recommendedName>
        <fullName evidence="4">Tetratricopeptide repeat protein</fullName>
    </recommendedName>
</protein>
<dbReference type="InterPro" id="IPR019734">
    <property type="entry name" value="TPR_rpt"/>
</dbReference>
<proteinExistence type="predicted"/>
<dbReference type="Gene3D" id="1.25.40.10">
    <property type="entry name" value="Tetratricopeptide repeat domain"/>
    <property type="match status" value="2"/>
</dbReference>
<dbReference type="Pfam" id="PF13181">
    <property type="entry name" value="TPR_8"/>
    <property type="match status" value="1"/>
</dbReference>
<dbReference type="EMBL" id="CP014504">
    <property type="protein sequence ID" value="AMP97766.1"/>
    <property type="molecule type" value="Genomic_DNA"/>
</dbReference>
<evidence type="ECO:0008006" key="4">
    <source>
        <dbReference type="Google" id="ProtNLM"/>
    </source>
</evidence>
<evidence type="ECO:0000256" key="1">
    <source>
        <dbReference type="PROSITE-ProRule" id="PRU00339"/>
    </source>
</evidence>
<keyword evidence="1" id="KW-0802">TPR repeat</keyword>
<dbReference type="InterPro" id="IPR011990">
    <property type="entry name" value="TPR-like_helical_dom_sf"/>
</dbReference>
<feature type="repeat" description="TPR" evidence="1">
    <location>
        <begin position="174"/>
        <end position="207"/>
    </location>
</feature>
<evidence type="ECO:0000313" key="2">
    <source>
        <dbReference type="EMBL" id="AMP97766.1"/>
    </source>
</evidence>
<sequence>MLVYSPEEEEVFFDQIDQVYTLTESQNLEEAEQLLLEINESIPHPKENCSVGGILLDSIFSFYEQTGQVEKALPHFLKETEYLQEKMKTETVKSSGHFITTGSIYYALGDLDKARVYFKIAHGLGKNSIFHDFNADFLHMAVTSDVEFEEFKQNFVPVDGSLQEELTDEQQDLMEEYCEQGNLEMDAENFDKAAGWFQKALDVLPAPKEDWEAAGWVSASCGDAYFNAGKYKEALEHLLVAHDIYISEEEVNPFVLLRLGETYFELGDHENATSNLLAAYEMEGAELFEDDQKYLTYLKTKHKL</sequence>
<accession>A0A127V8W7</accession>
<dbReference type="Pfam" id="PF13424">
    <property type="entry name" value="TPR_12"/>
    <property type="match status" value="1"/>
</dbReference>
<dbReference type="PATRIC" id="fig|188932.3.peg.848"/>
<reference evidence="2 3" key="1">
    <citation type="submission" date="2016-03" db="EMBL/GenBank/DDBJ databases">
        <title>Complete genome sequence of Pedobacter cryoconitis PAMC 27485.</title>
        <authorList>
            <person name="Lee J."/>
            <person name="Kim O.-S."/>
        </authorList>
    </citation>
    <scope>NUCLEOTIDE SEQUENCE [LARGE SCALE GENOMIC DNA]</scope>
    <source>
        <strain evidence="2 3">PAMC 27485</strain>
    </source>
</reference>